<keyword evidence="5" id="KW-0813">Transport</keyword>
<accession>A0A1Z5HV41</accession>
<sequence length="234" mass="25089">MDLIWQGLREGILLLIQGDREVLDITLRTLKISGAATLLSLLLGIPLGCFLALKRFQGRNAIITLIYTSMGLPPVVAGLWVSLLLWRSGPLGFLGLMYTPAAIVIAQVALAAPIITSLTIVGMQQIDPKLVMQLKSLGASRWQLWYTLIKEARLAIMAAVIAGFGGVVSEVGASMMVGGNIAGQTRVLTTAIVLEVSRGNFSKGIALSIVLLALAYIIIFILTLTQQRGKLHET</sequence>
<dbReference type="SUPFAM" id="SSF161098">
    <property type="entry name" value="MetI-like"/>
    <property type="match status" value="1"/>
</dbReference>
<feature type="transmembrane region" description="Helical" evidence="5">
    <location>
        <begin position="65"/>
        <end position="86"/>
    </location>
</feature>
<feature type="transmembrane region" description="Helical" evidence="5">
    <location>
        <begin position="144"/>
        <end position="168"/>
    </location>
</feature>
<dbReference type="CDD" id="cd06261">
    <property type="entry name" value="TM_PBP2"/>
    <property type="match status" value="1"/>
</dbReference>
<dbReference type="PROSITE" id="PS50928">
    <property type="entry name" value="ABC_TM1"/>
    <property type="match status" value="1"/>
</dbReference>
<feature type="transmembrane region" description="Helical" evidence="5">
    <location>
        <begin position="204"/>
        <end position="224"/>
    </location>
</feature>
<dbReference type="OrthoDB" id="9781724at2"/>
<dbReference type="PANTHER" id="PTHR43632:SF1">
    <property type="entry name" value="PERMEASE COMPONENT OF TUNGSTATE ABC TRANSPORTER"/>
    <property type="match status" value="1"/>
</dbReference>
<comment type="similarity">
    <text evidence="5">Belongs to the binding-protein-dependent transport system permease family.</text>
</comment>
<feature type="transmembrane region" description="Helical" evidence="5">
    <location>
        <begin position="32"/>
        <end position="53"/>
    </location>
</feature>
<evidence type="ECO:0000256" key="5">
    <source>
        <dbReference type="RuleBase" id="RU363032"/>
    </source>
</evidence>
<dbReference type="Pfam" id="PF00528">
    <property type="entry name" value="BPD_transp_1"/>
    <property type="match status" value="1"/>
</dbReference>
<dbReference type="InterPro" id="IPR000515">
    <property type="entry name" value="MetI-like"/>
</dbReference>
<dbReference type="EMBL" id="BDGJ01000126">
    <property type="protein sequence ID" value="GAW93374.1"/>
    <property type="molecule type" value="Genomic_DNA"/>
</dbReference>
<evidence type="ECO:0000256" key="2">
    <source>
        <dbReference type="ARBA" id="ARBA00022692"/>
    </source>
</evidence>
<comment type="caution">
    <text evidence="7">The sequence shown here is derived from an EMBL/GenBank/DDBJ whole genome shotgun (WGS) entry which is preliminary data.</text>
</comment>
<dbReference type="InterPro" id="IPR049783">
    <property type="entry name" value="ABC_perm_TupB-like"/>
</dbReference>
<keyword evidence="4 5" id="KW-0472">Membrane</keyword>
<evidence type="ECO:0000256" key="3">
    <source>
        <dbReference type="ARBA" id="ARBA00022989"/>
    </source>
</evidence>
<dbReference type="GO" id="GO:0005886">
    <property type="term" value="C:plasma membrane"/>
    <property type="evidence" value="ECO:0007669"/>
    <property type="project" value="UniProtKB-SubCell"/>
</dbReference>
<organism evidence="7 8">
    <name type="scientific">Calderihabitans maritimus</name>
    <dbReference type="NCBI Taxonomy" id="1246530"/>
    <lineage>
        <taxon>Bacteria</taxon>
        <taxon>Bacillati</taxon>
        <taxon>Bacillota</taxon>
        <taxon>Clostridia</taxon>
        <taxon>Neomoorellales</taxon>
        <taxon>Calderihabitantaceae</taxon>
        <taxon>Calderihabitans</taxon>
    </lineage>
</organism>
<feature type="domain" description="ABC transmembrane type-1" evidence="6">
    <location>
        <begin position="26"/>
        <end position="222"/>
    </location>
</feature>
<dbReference type="PANTHER" id="PTHR43632">
    <property type="entry name" value="PERMEASE COMPONENT OF TUNGSTATE ABC TRANSPORTER"/>
    <property type="match status" value="1"/>
</dbReference>
<reference evidence="8" key="1">
    <citation type="journal article" date="2017" name="Appl. Environ. Microbiol.">
        <title>Genomic analysis of Calderihabitans maritimus KKC1, a thermophilic hydrogenogenic carboxydotrophic bacterium isolated from marine sediment.</title>
        <authorList>
            <person name="Omae K."/>
            <person name="Yoneda Y."/>
            <person name="Fukuyama Y."/>
            <person name="Yoshida T."/>
            <person name="Sako Y."/>
        </authorList>
    </citation>
    <scope>NUCLEOTIDE SEQUENCE [LARGE SCALE GENOMIC DNA]</scope>
    <source>
        <strain evidence="8">KKC1</strain>
    </source>
</reference>
<keyword evidence="2 5" id="KW-0812">Transmembrane</keyword>
<evidence type="ECO:0000313" key="8">
    <source>
        <dbReference type="Proteomes" id="UP000197032"/>
    </source>
</evidence>
<evidence type="ECO:0000259" key="6">
    <source>
        <dbReference type="PROSITE" id="PS50928"/>
    </source>
</evidence>
<dbReference type="Gene3D" id="1.10.3720.10">
    <property type="entry name" value="MetI-like"/>
    <property type="match status" value="1"/>
</dbReference>
<name>A0A1Z5HV41_9FIRM</name>
<comment type="subcellular location">
    <subcellularLocation>
        <location evidence="5">Cell membrane</location>
        <topology evidence="5">Multi-pass membrane protein</topology>
    </subcellularLocation>
    <subcellularLocation>
        <location evidence="1">Membrane</location>
        <topology evidence="1">Multi-pass membrane protein</topology>
    </subcellularLocation>
</comment>
<dbReference type="Proteomes" id="UP000197032">
    <property type="component" value="Unassembled WGS sequence"/>
</dbReference>
<evidence type="ECO:0000256" key="4">
    <source>
        <dbReference type="ARBA" id="ARBA00023136"/>
    </source>
</evidence>
<keyword evidence="8" id="KW-1185">Reference proteome</keyword>
<evidence type="ECO:0000313" key="7">
    <source>
        <dbReference type="EMBL" id="GAW93374.1"/>
    </source>
</evidence>
<dbReference type="AlphaFoldDB" id="A0A1Z5HV41"/>
<evidence type="ECO:0000256" key="1">
    <source>
        <dbReference type="ARBA" id="ARBA00004141"/>
    </source>
</evidence>
<dbReference type="InterPro" id="IPR035906">
    <property type="entry name" value="MetI-like_sf"/>
</dbReference>
<protein>
    <submittedName>
        <fullName evidence="7">Binding-protein-dependent transport system inner membrane protein</fullName>
    </submittedName>
</protein>
<feature type="transmembrane region" description="Helical" evidence="5">
    <location>
        <begin position="98"/>
        <end position="123"/>
    </location>
</feature>
<proteinExistence type="inferred from homology"/>
<dbReference type="RefSeq" id="WP_088554527.1">
    <property type="nucleotide sequence ID" value="NZ_BDGJ01000126.1"/>
</dbReference>
<keyword evidence="3 5" id="KW-1133">Transmembrane helix</keyword>
<dbReference type="GO" id="GO:0055085">
    <property type="term" value="P:transmembrane transport"/>
    <property type="evidence" value="ECO:0007669"/>
    <property type="project" value="InterPro"/>
</dbReference>
<dbReference type="NCBIfam" id="NF038017">
    <property type="entry name" value="ABC_perm1"/>
    <property type="match status" value="1"/>
</dbReference>
<gene>
    <name evidence="7" type="ORF">KKC1_25100</name>
</gene>